<dbReference type="GO" id="GO:0034039">
    <property type="term" value="F:8-oxo-7,8-dihydroguanine DNA N-glycosylase activity"/>
    <property type="evidence" value="ECO:0007669"/>
    <property type="project" value="TreeGrafter"/>
</dbReference>
<protein>
    <recommendedName>
        <fullName evidence="3">DNA-(apurinic or apyrimidinic site) lyase</fullName>
        <ecNumber evidence="3">4.2.99.18</ecNumber>
    </recommendedName>
</protein>
<evidence type="ECO:0000256" key="11">
    <source>
        <dbReference type="ARBA" id="ARBA00044632"/>
    </source>
</evidence>
<evidence type="ECO:0000256" key="6">
    <source>
        <dbReference type="ARBA" id="ARBA00023204"/>
    </source>
</evidence>
<keyword evidence="7 14" id="KW-0456">Lyase</keyword>
<dbReference type="PANTHER" id="PTHR10242:SF2">
    <property type="entry name" value="N-GLYCOSYLASE_DNA LYASE"/>
    <property type="match status" value="1"/>
</dbReference>
<sequence length="431" mass="48959">MPPRSTWAAEWRKIPLKLADLSIDTTLRCGQSFRWRKFGNEWVCTLRGRVVRLRQDETALYYQAVWPAHKPVPKDNEDDTERLIRHYLSLDVDLQALYREWSAADSHFKKLAENFCGIRILSQDAWEALVSFICSSNNNISRISQMVQKLCIEYGPFVAKIGDEVFHDFPSPEEMAGEDVEATLRALGFGYRARYLADTAKNVASKPKDWLNNLRNPENPSYGSSITNPDATYKQAHKELLKLKGVGPKVSDCVCLMGLSWGESVPVDTHVWQIAVRDYNFGKGKPKAFALSMYEPVGDLFRDLWGSKAGWAHSVLFTADLRSFSDQKAATSSKTTVKKEEIKDEPDEDKMEVEYQPRKRKNSTEPPATKSIKKSKRELAAAKHVGASTAKIEACDDTKIKAEDMDIDMMTPEPERPTRRSARLRGVKMEE</sequence>
<evidence type="ECO:0000313" key="14">
    <source>
        <dbReference type="EMBL" id="PHH54643.1"/>
    </source>
</evidence>
<evidence type="ECO:0000256" key="3">
    <source>
        <dbReference type="ARBA" id="ARBA00012720"/>
    </source>
</evidence>
<dbReference type="Gene3D" id="1.10.1670.10">
    <property type="entry name" value="Helix-hairpin-Helix base-excision DNA repair enzymes (C-terminal)"/>
    <property type="match status" value="1"/>
</dbReference>
<dbReference type="EMBL" id="APWK03000023">
    <property type="protein sequence ID" value="PHH54643.1"/>
    <property type="molecule type" value="Genomic_DNA"/>
</dbReference>
<keyword evidence="8" id="KW-0539">Nucleus</keyword>
<organism evidence="14 15">
    <name type="scientific">Ceratocystis fimbriata CBS 114723</name>
    <dbReference type="NCBI Taxonomy" id="1035309"/>
    <lineage>
        <taxon>Eukaryota</taxon>
        <taxon>Fungi</taxon>
        <taxon>Dikarya</taxon>
        <taxon>Ascomycota</taxon>
        <taxon>Pezizomycotina</taxon>
        <taxon>Sordariomycetes</taxon>
        <taxon>Hypocreomycetidae</taxon>
        <taxon>Microascales</taxon>
        <taxon>Ceratocystidaceae</taxon>
        <taxon>Ceratocystis</taxon>
    </lineage>
</organism>
<keyword evidence="9" id="KW-0511">Multifunctional enzyme</keyword>
<evidence type="ECO:0000256" key="9">
    <source>
        <dbReference type="ARBA" id="ARBA00023268"/>
    </source>
</evidence>
<dbReference type="EC" id="4.2.99.18" evidence="3"/>
<accession>A0A2C5XBW8</accession>
<dbReference type="InterPro" id="IPR011257">
    <property type="entry name" value="DNA_glycosylase"/>
</dbReference>
<dbReference type="GO" id="GO:0003684">
    <property type="term" value="F:damaged DNA binding"/>
    <property type="evidence" value="ECO:0007669"/>
    <property type="project" value="InterPro"/>
</dbReference>
<comment type="catalytic activity">
    <reaction evidence="11">
        <text>2'-deoxyribonucleotide-(2'-deoxyribose 5'-phosphate)-2'-deoxyribonucleotide-DNA = a 3'-end 2'-deoxyribonucleotide-(2,3-dehydro-2,3-deoxyribose 5'-phosphate)-DNA + a 5'-end 5'-phospho-2'-deoxyribonucleoside-DNA + H(+)</text>
        <dbReference type="Rhea" id="RHEA:66592"/>
        <dbReference type="Rhea" id="RHEA-COMP:13180"/>
        <dbReference type="Rhea" id="RHEA-COMP:16897"/>
        <dbReference type="Rhea" id="RHEA-COMP:17067"/>
        <dbReference type="ChEBI" id="CHEBI:15378"/>
        <dbReference type="ChEBI" id="CHEBI:136412"/>
        <dbReference type="ChEBI" id="CHEBI:157695"/>
        <dbReference type="ChEBI" id="CHEBI:167181"/>
        <dbReference type="EC" id="4.2.99.18"/>
    </reaction>
</comment>
<evidence type="ECO:0000256" key="8">
    <source>
        <dbReference type="ARBA" id="ARBA00023242"/>
    </source>
</evidence>
<keyword evidence="6" id="KW-0234">DNA repair</keyword>
<evidence type="ECO:0000259" key="13">
    <source>
        <dbReference type="SMART" id="SM00478"/>
    </source>
</evidence>
<keyword evidence="4" id="KW-0227">DNA damage</keyword>
<proteinExistence type="inferred from homology"/>
<evidence type="ECO:0000256" key="5">
    <source>
        <dbReference type="ARBA" id="ARBA00022801"/>
    </source>
</evidence>
<feature type="domain" description="HhH-GPD" evidence="13">
    <location>
        <begin position="134"/>
        <end position="314"/>
    </location>
</feature>
<dbReference type="GO" id="GO:0006285">
    <property type="term" value="P:base-excision repair, AP site formation"/>
    <property type="evidence" value="ECO:0007669"/>
    <property type="project" value="UniProtKB-ARBA"/>
</dbReference>
<dbReference type="OrthoDB" id="238681at2759"/>
<name>A0A2C5XBW8_9PEZI</name>
<reference evidence="14 15" key="1">
    <citation type="journal article" date="2013" name="Fungal Biol.">
        <title>Analysis of microsatellite markers in the genome of the plant pathogen Ceratocystis fimbriata.</title>
        <authorList>
            <person name="Simpson M.C."/>
            <person name="Wilken P.M."/>
            <person name="Coetzee M.P."/>
            <person name="Wingfield M.J."/>
            <person name="Wingfield B.D."/>
        </authorList>
    </citation>
    <scope>NUCLEOTIDE SEQUENCE [LARGE SCALE GENOMIC DNA]</scope>
    <source>
        <strain evidence="14 15">CBS 114723</strain>
    </source>
</reference>
<dbReference type="GO" id="GO:0140078">
    <property type="term" value="F:class I DNA-(apurinic or apyrimidinic site) endonuclease activity"/>
    <property type="evidence" value="ECO:0007669"/>
    <property type="project" value="UniProtKB-EC"/>
</dbReference>
<evidence type="ECO:0000256" key="7">
    <source>
        <dbReference type="ARBA" id="ARBA00023239"/>
    </source>
</evidence>
<feature type="region of interest" description="Disordered" evidence="12">
    <location>
        <begin position="328"/>
        <end position="390"/>
    </location>
</feature>
<dbReference type="SUPFAM" id="SSF55945">
    <property type="entry name" value="TATA-box binding protein-like"/>
    <property type="match status" value="1"/>
</dbReference>
<dbReference type="InterPro" id="IPR003265">
    <property type="entry name" value="HhH-GPD_domain"/>
</dbReference>
<gene>
    <name evidence="14" type="primary">OGG1</name>
    <name evidence="14" type="ORF">CFIMG_003209RA</name>
</gene>
<dbReference type="AlphaFoldDB" id="A0A2C5XBW8"/>
<evidence type="ECO:0000313" key="15">
    <source>
        <dbReference type="Proteomes" id="UP000222788"/>
    </source>
</evidence>
<dbReference type="STRING" id="1035309.A0A2C5XBW8"/>
<comment type="caution">
    <text evidence="14">The sequence shown here is derived from an EMBL/GenBank/DDBJ whole genome shotgun (WGS) entry which is preliminary data.</text>
</comment>
<evidence type="ECO:0000256" key="4">
    <source>
        <dbReference type="ARBA" id="ARBA00022763"/>
    </source>
</evidence>
<dbReference type="FunFam" id="1.10.1670.10:FF:000005">
    <property type="entry name" value="N-glycosylase/DNA lyase OGG1"/>
    <property type="match status" value="1"/>
</dbReference>
<dbReference type="Gene3D" id="3.30.310.40">
    <property type="match status" value="1"/>
</dbReference>
<dbReference type="CDD" id="cd00056">
    <property type="entry name" value="ENDO3c"/>
    <property type="match status" value="1"/>
</dbReference>
<dbReference type="Pfam" id="PF00730">
    <property type="entry name" value="HhH-GPD"/>
    <property type="match status" value="1"/>
</dbReference>
<dbReference type="SMART" id="SM00478">
    <property type="entry name" value="ENDO3c"/>
    <property type="match status" value="1"/>
</dbReference>
<dbReference type="GO" id="GO:0006289">
    <property type="term" value="P:nucleotide-excision repair"/>
    <property type="evidence" value="ECO:0007669"/>
    <property type="project" value="InterPro"/>
</dbReference>
<evidence type="ECO:0000256" key="2">
    <source>
        <dbReference type="ARBA" id="ARBA00010679"/>
    </source>
</evidence>
<keyword evidence="5" id="KW-0378">Hydrolase</keyword>
<dbReference type="Proteomes" id="UP000222788">
    <property type="component" value="Unassembled WGS sequence"/>
</dbReference>
<feature type="region of interest" description="Disordered" evidence="12">
    <location>
        <begin position="403"/>
        <end position="431"/>
    </location>
</feature>
<dbReference type="Pfam" id="PF07934">
    <property type="entry name" value="OGG_N"/>
    <property type="match status" value="1"/>
</dbReference>
<comment type="subcellular location">
    <subcellularLocation>
        <location evidence="1">Nucleus</location>
    </subcellularLocation>
</comment>
<dbReference type="InterPro" id="IPR012904">
    <property type="entry name" value="OGG_N"/>
</dbReference>
<dbReference type="SUPFAM" id="SSF48150">
    <property type="entry name" value="DNA-glycosylase"/>
    <property type="match status" value="1"/>
</dbReference>
<reference evidence="14 15" key="2">
    <citation type="journal article" date="2013" name="IMA Fungus">
        <title>IMA Genome-F 1: Ceratocystis fimbriata: Draft nuclear genome sequence for the plant pathogen, Ceratocystis fimbriata.</title>
        <authorList>
            <person name="Wilken P.M."/>
            <person name="Steenkamp E.T."/>
            <person name="Wingfield M.J."/>
            <person name="de Beer Z.W."/>
            <person name="Wingfield B.D."/>
        </authorList>
    </citation>
    <scope>NUCLEOTIDE SEQUENCE [LARGE SCALE GENOMIC DNA]</scope>
    <source>
        <strain evidence="14 15">CBS 114723</strain>
    </source>
</reference>
<evidence type="ECO:0000256" key="10">
    <source>
        <dbReference type="ARBA" id="ARBA00023295"/>
    </source>
</evidence>
<keyword evidence="15" id="KW-1185">Reference proteome</keyword>
<comment type="similarity">
    <text evidence="2">Belongs to the type-1 OGG1 family.</text>
</comment>
<keyword evidence="10" id="KW-0326">Glycosidase</keyword>
<evidence type="ECO:0000256" key="1">
    <source>
        <dbReference type="ARBA" id="ARBA00004123"/>
    </source>
</evidence>
<dbReference type="InterPro" id="IPR023170">
    <property type="entry name" value="HhH_base_excis_C"/>
</dbReference>
<dbReference type="PANTHER" id="PTHR10242">
    <property type="entry name" value="8-OXOGUANINE DNA GLYCOSYLASE"/>
    <property type="match status" value="1"/>
</dbReference>
<evidence type="ECO:0000256" key="12">
    <source>
        <dbReference type="SAM" id="MobiDB-lite"/>
    </source>
</evidence>
<feature type="compositionally biased region" description="Basic residues" evidence="12">
    <location>
        <begin position="419"/>
        <end position="431"/>
    </location>
</feature>
<dbReference type="GO" id="GO:0005634">
    <property type="term" value="C:nucleus"/>
    <property type="evidence" value="ECO:0007669"/>
    <property type="project" value="UniProtKB-SubCell"/>
</dbReference>
<dbReference type="Gene3D" id="1.10.340.30">
    <property type="entry name" value="Hypothetical protein, domain 2"/>
    <property type="match status" value="1"/>
</dbReference>
<dbReference type="InterPro" id="IPR052054">
    <property type="entry name" value="Oxidative_DNA_repair_enzyme"/>
</dbReference>